<reference evidence="1 2" key="1">
    <citation type="submission" date="2019-02" db="EMBL/GenBank/DDBJ databases">
        <title>Bacterial novel species Mucilaginibacter sp. 17JY9-4 isolated from soil.</title>
        <authorList>
            <person name="Jung H.-Y."/>
        </authorList>
    </citation>
    <scope>NUCLEOTIDE SEQUENCE [LARGE SCALE GENOMIC DNA]</scope>
    <source>
        <strain evidence="1 2">17JY9-4</strain>
    </source>
</reference>
<sequence length="226" mass="26570">MCLLFGLRMTYLNFILCNYGQTDQEANLCYAMWMITERKGLMLIENGLLQRNFTYQVIITRNLQDGPYFQVGNLLNYSQAWETVQVLTDNKEHQDDYESEGINVNGAHYSLVAASGDQQKNKYFKQVPDAAYYFTVKIDGKKEIEKFDEFPVFKSDLELIYPAFILPPDQPVFKKRIQYFLHQSLPVHLTYDIHFLGTEQLQAFIPAFMYWHNQLIFKQKHHHGTA</sequence>
<proteinExistence type="predicted"/>
<keyword evidence="2" id="KW-1185">Reference proteome</keyword>
<name>A0A4Q5LQB8_9SPHI</name>
<dbReference type="AlphaFoldDB" id="A0A4Q5LQB8"/>
<gene>
    <name evidence="1" type="ORF">EWM62_06850</name>
</gene>
<dbReference type="Proteomes" id="UP000293331">
    <property type="component" value="Unassembled WGS sequence"/>
</dbReference>
<comment type="caution">
    <text evidence="1">The sequence shown here is derived from an EMBL/GenBank/DDBJ whole genome shotgun (WGS) entry which is preliminary data.</text>
</comment>
<accession>A0A4Q5LQB8</accession>
<dbReference type="EMBL" id="SEWG01000002">
    <property type="protein sequence ID" value="RYU91651.1"/>
    <property type="molecule type" value="Genomic_DNA"/>
</dbReference>
<organism evidence="1 2">
    <name type="scientific">Mucilaginibacter terrigena</name>
    <dbReference type="NCBI Taxonomy" id="2492395"/>
    <lineage>
        <taxon>Bacteria</taxon>
        <taxon>Pseudomonadati</taxon>
        <taxon>Bacteroidota</taxon>
        <taxon>Sphingobacteriia</taxon>
        <taxon>Sphingobacteriales</taxon>
        <taxon>Sphingobacteriaceae</taxon>
        <taxon>Mucilaginibacter</taxon>
    </lineage>
</organism>
<protein>
    <submittedName>
        <fullName evidence="1">Uncharacterized protein</fullName>
    </submittedName>
</protein>
<evidence type="ECO:0000313" key="2">
    <source>
        <dbReference type="Proteomes" id="UP000293331"/>
    </source>
</evidence>
<evidence type="ECO:0000313" key="1">
    <source>
        <dbReference type="EMBL" id="RYU91651.1"/>
    </source>
</evidence>